<organism evidence="3 4">
    <name type="scientific">Paratrimastix pyriformis</name>
    <dbReference type="NCBI Taxonomy" id="342808"/>
    <lineage>
        <taxon>Eukaryota</taxon>
        <taxon>Metamonada</taxon>
        <taxon>Preaxostyla</taxon>
        <taxon>Paratrimastigidae</taxon>
        <taxon>Paratrimastix</taxon>
    </lineage>
</organism>
<keyword evidence="2" id="KW-1133">Transmembrane helix</keyword>
<feature type="transmembrane region" description="Helical" evidence="2">
    <location>
        <begin position="128"/>
        <end position="146"/>
    </location>
</feature>
<gene>
    <name evidence="3" type="ORF">PAPYR_7185</name>
</gene>
<accession>A0ABQ8UF43</accession>
<dbReference type="PANTHER" id="PTHR13018">
    <property type="entry name" value="PROBABLE MEMBRANE PROTEIN DUF221-RELATED"/>
    <property type="match status" value="1"/>
</dbReference>
<dbReference type="InterPro" id="IPR045122">
    <property type="entry name" value="Csc1-like"/>
</dbReference>
<sequence>MAREAALIKQLQAGEPWAHQRTGVAFVLFTDEEPPKTVVKLNTGWLAYQFCHRGGIHGRPTRAIRSPPQHEILWENLKDSYLNRYARRVLSFIILVGIIAAMWVFNWVMILWKATPPPIRVTEPARPMIFRCVYGLLLGILHKLVYHAIKYLVDFEHHHSKAGRDHALVMKLCIAYIVDSFGFPLLYPFYYMGSDVVPMLRMSEYSSMWAWPYLSDGLSSDLLFSGLLDPGLQILLDWFHPIRLYKQLVLARRVKTRLELSRIFTLDTFEYALPMALAVKLVWTGLVQGFFIPLNMALMFFGLFGLYCMSKYNLLRVSNTPPRTDSTDMHTTALYISILAILLRCLISVLIYAFWMNDHILTPIHVVLTLGTAALGIIAMLPLRCLWNRILKIRTLKGTQYRPFKEGKFKDQVRPPLYSVWTRSNPVPTLAGGSAPGSLYGMQPKQTTASPEPPKAPSAAVMSNPLYAARA</sequence>
<comment type="caution">
    <text evidence="3">The sequence shown here is derived from an EMBL/GenBank/DDBJ whole genome shotgun (WGS) entry which is preliminary data.</text>
</comment>
<evidence type="ECO:0000256" key="1">
    <source>
        <dbReference type="SAM" id="MobiDB-lite"/>
    </source>
</evidence>
<dbReference type="Proteomes" id="UP001141327">
    <property type="component" value="Unassembled WGS sequence"/>
</dbReference>
<keyword evidence="4" id="KW-1185">Reference proteome</keyword>
<dbReference type="PANTHER" id="PTHR13018:SF83">
    <property type="entry name" value="RRM DOMAIN-CONTAINING PROTEIN"/>
    <property type="match status" value="1"/>
</dbReference>
<dbReference type="EMBL" id="JAPMOS010000048">
    <property type="protein sequence ID" value="KAJ4457373.1"/>
    <property type="molecule type" value="Genomic_DNA"/>
</dbReference>
<feature type="transmembrane region" description="Helical" evidence="2">
    <location>
        <begin position="89"/>
        <end position="108"/>
    </location>
</feature>
<feature type="transmembrane region" description="Helical" evidence="2">
    <location>
        <begin position="333"/>
        <end position="355"/>
    </location>
</feature>
<feature type="transmembrane region" description="Helical" evidence="2">
    <location>
        <begin position="289"/>
        <end position="309"/>
    </location>
</feature>
<evidence type="ECO:0000313" key="3">
    <source>
        <dbReference type="EMBL" id="KAJ4457373.1"/>
    </source>
</evidence>
<reference evidence="3" key="1">
    <citation type="journal article" date="2022" name="bioRxiv">
        <title>Genomics of Preaxostyla Flagellates Illuminates Evolutionary Transitions and the Path Towards Mitochondrial Loss.</title>
        <authorList>
            <person name="Novak L.V.F."/>
            <person name="Treitli S.C."/>
            <person name="Pyrih J."/>
            <person name="Halakuc P."/>
            <person name="Pipaliya S.V."/>
            <person name="Vacek V."/>
            <person name="Brzon O."/>
            <person name="Soukal P."/>
            <person name="Eme L."/>
            <person name="Dacks J.B."/>
            <person name="Karnkowska A."/>
            <person name="Elias M."/>
            <person name="Hampl V."/>
        </authorList>
    </citation>
    <scope>NUCLEOTIDE SEQUENCE</scope>
    <source>
        <strain evidence="3">RCP-MX</strain>
    </source>
</reference>
<feature type="region of interest" description="Disordered" evidence="1">
    <location>
        <begin position="434"/>
        <end position="471"/>
    </location>
</feature>
<keyword evidence="2" id="KW-0472">Membrane</keyword>
<feature type="transmembrane region" description="Helical" evidence="2">
    <location>
        <begin position="367"/>
        <end position="387"/>
    </location>
</feature>
<name>A0ABQ8UF43_9EUKA</name>
<feature type="transmembrane region" description="Helical" evidence="2">
    <location>
        <begin position="167"/>
        <end position="190"/>
    </location>
</feature>
<evidence type="ECO:0000256" key="2">
    <source>
        <dbReference type="SAM" id="Phobius"/>
    </source>
</evidence>
<keyword evidence="2" id="KW-0812">Transmembrane</keyword>
<proteinExistence type="predicted"/>
<protein>
    <submittedName>
        <fullName evidence="3">Uncharacterized protein</fullName>
    </submittedName>
</protein>
<evidence type="ECO:0000313" key="4">
    <source>
        <dbReference type="Proteomes" id="UP001141327"/>
    </source>
</evidence>